<dbReference type="PANTHER" id="PTHR34075">
    <property type="entry name" value="BLR3430 PROTEIN"/>
    <property type="match status" value="1"/>
</dbReference>
<dbReference type="EMBL" id="LT837803">
    <property type="protein sequence ID" value="SMB22750.1"/>
    <property type="molecule type" value="Genomic_DNA"/>
</dbReference>
<dbReference type="Proteomes" id="UP000242886">
    <property type="component" value="Chromosome SDENCHOL"/>
</dbReference>
<protein>
    <recommendedName>
        <fullName evidence="5">Benzoylsuccinyl-CoA thiolase</fullName>
    </recommendedName>
</protein>
<dbReference type="Pfam" id="PF12172">
    <property type="entry name" value="zf-ChsH2"/>
    <property type="match status" value="1"/>
</dbReference>
<dbReference type="InterPro" id="IPR012340">
    <property type="entry name" value="NA-bd_OB-fold"/>
</dbReference>
<evidence type="ECO:0000259" key="2">
    <source>
        <dbReference type="Pfam" id="PF12172"/>
    </source>
</evidence>
<dbReference type="InterPro" id="IPR022002">
    <property type="entry name" value="ChsH2_Znr"/>
</dbReference>
<dbReference type="Pfam" id="PF01796">
    <property type="entry name" value="OB_ChsH2_C"/>
    <property type="match status" value="1"/>
</dbReference>
<evidence type="ECO:0000313" key="4">
    <source>
        <dbReference type="Proteomes" id="UP000242886"/>
    </source>
</evidence>
<proteinExistence type="predicted"/>
<name>A0A7Z7HPX7_9PROT</name>
<feature type="domain" description="ChsH2 C-terminal OB-fold" evidence="1">
    <location>
        <begin position="55"/>
        <end position="118"/>
    </location>
</feature>
<dbReference type="InterPro" id="IPR052513">
    <property type="entry name" value="Thioester_dehydratase-like"/>
</dbReference>
<keyword evidence="4" id="KW-1185">Reference proteome</keyword>
<feature type="domain" description="ChsH2 rubredoxin-like zinc ribbon" evidence="2">
    <location>
        <begin position="23"/>
        <end position="47"/>
    </location>
</feature>
<sequence>MSETRVPCVAGLFTEEGGAKIHGSKCTTCGTPYFPKKAACHNPNCSESKIVDCDFGGQGVIWSYSVADFAPPAPHKHDKPFKPYVIGVIDMENGLRLVGQMVDPLEKVSVGAKVELVVDALYHEEDKTFTSWKFKLV</sequence>
<dbReference type="InterPro" id="IPR002878">
    <property type="entry name" value="ChsH2_C"/>
</dbReference>
<accession>A0A7Z7HPX7</accession>
<dbReference type="AlphaFoldDB" id="A0A7Z7HPX7"/>
<dbReference type="SUPFAM" id="SSF50249">
    <property type="entry name" value="Nucleic acid-binding proteins"/>
    <property type="match status" value="1"/>
</dbReference>
<dbReference type="RefSeq" id="WP_154716059.1">
    <property type="nucleotide sequence ID" value="NZ_LT837803.1"/>
</dbReference>
<dbReference type="PANTHER" id="PTHR34075:SF5">
    <property type="entry name" value="BLR3430 PROTEIN"/>
    <property type="match status" value="1"/>
</dbReference>
<organism evidence="3 4">
    <name type="scientific">Sterolibacterium denitrificans</name>
    <dbReference type="NCBI Taxonomy" id="157592"/>
    <lineage>
        <taxon>Bacteria</taxon>
        <taxon>Pseudomonadati</taxon>
        <taxon>Pseudomonadota</taxon>
        <taxon>Betaproteobacteria</taxon>
        <taxon>Nitrosomonadales</taxon>
        <taxon>Sterolibacteriaceae</taxon>
        <taxon>Sterolibacterium</taxon>
    </lineage>
</organism>
<evidence type="ECO:0008006" key="5">
    <source>
        <dbReference type="Google" id="ProtNLM"/>
    </source>
</evidence>
<reference evidence="3" key="1">
    <citation type="submission" date="2017-03" db="EMBL/GenBank/DDBJ databases">
        <authorList>
            <consortium name="AG Boll"/>
        </authorList>
    </citation>
    <scope>NUCLEOTIDE SEQUENCE [LARGE SCALE GENOMIC DNA]</scope>
    <source>
        <strain evidence="3">Chol</strain>
    </source>
</reference>
<gene>
    <name evidence="3" type="ORF">SDENCHOL_10681</name>
</gene>
<evidence type="ECO:0000313" key="3">
    <source>
        <dbReference type="EMBL" id="SMB22750.1"/>
    </source>
</evidence>
<evidence type="ECO:0000259" key="1">
    <source>
        <dbReference type="Pfam" id="PF01796"/>
    </source>
</evidence>